<sequence>MIVIDIGHNGMGRLPAGKRAVGFTGFDHDGCFRFAEARGGSVPHANDAPSIWPQSLGPA</sequence>
<comment type="caution">
    <text evidence="1">The sequence shown here is derived from an EMBL/GenBank/DDBJ whole genome shotgun (WGS) entry which is preliminary data.</text>
</comment>
<accession>A0ABT8D2K8</accession>
<protein>
    <submittedName>
        <fullName evidence="1">Uncharacterized protein</fullName>
    </submittedName>
</protein>
<evidence type="ECO:0000313" key="1">
    <source>
        <dbReference type="EMBL" id="MDN3711028.1"/>
    </source>
</evidence>
<evidence type="ECO:0000313" key="2">
    <source>
        <dbReference type="Proteomes" id="UP001243846"/>
    </source>
</evidence>
<name>A0ABT8D2K8_9RHOB</name>
<reference evidence="2" key="1">
    <citation type="journal article" date="2019" name="Int. J. Syst. Evol. Microbiol.">
        <title>The Global Catalogue of Microorganisms (GCM) 10K type strain sequencing project: providing services to taxonomists for standard genome sequencing and annotation.</title>
        <authorList>
            <consortium name="The Broad Institute Genomics Platform"/>
            <consortium name="The Broad Institute Genome Sequencing Center for Infectious Disease"/>
            <person name="Wu L."/>
            <person name="Ma J."/>
        </authorList>
    </citation>
    <scope>NUCLEOTIDE SEQUENCE [LARGE SCALE GENOMIC DNA]</scope>
    <source>
        <strain evidence="2">CECT 8482</strain>
    </source>
</reference>
<dbReference type="Proteomes" id="UP001243846">
    <property type="component" value="Unassembled WGS sequence"/>
</dbReference>
<dbReference type="EMBL" id="JAUFRC010000001">
    <property type="protein sequence ID" value="MDN3711028.1"/>
    <property type="molecule type" value="Genomic_DNA"/>
</dbReference>
<proteinExistence type="predicted"/>
<organism evidence="1 2">
    <name type="scientific">Paracoccus cavernae</name>
    <dbReference type="NCBI Taxonomy" id="1571207"/>
    <lineage>
        <taxon>Bacteria</taxon>
        <taxon>Pseudomonadati</taxon>
        <taxon>Pseudomonadota</taxon>
        <taxon>Alphaproteobacteria</taxon>
        <taxon>Rhodobacterales</taxon>
        <taxon>Paracoccaceae</taxon>
        <taxon>Paracoccus</taxon>
    </lineage>
</organism>
<gene>
    <name evidence="1" type="ORF">QWZ10_02915</name>
</gene>
<keyword evidence="2" id="KW-1185">Reference proteome</keyword>